<dbReference type="STRING" id="543526.Htur_1475"/>
<dbReference type="GeneID" id="8742066"/>
<keyword evidence="3" id="KW-1185">Reference proteome</keyword>
<dbReference type="Proteomes" id="UP000001903">
    <property type="component" value="Chromosome"/>
</dbReference>
<feature type="compositionally biased region" description="Basic and acidic residues" evidence="1">
    <location>
        <begin position="9"/>
        <end position="26"/>
    </location>
</feature>
<accession>D2RQN0</accession>
<feature type="region of interest" description="Disordered" evidence="1">
    <location>
        <begin position="1"/>
        <end position="46"/>
    </location>
</feature>
<evidence type="ECO:0000256" key="1">
    <source>
        <dbReference type="SAM" id="MobiDB-lite"/>
    </source>
</evidence>
<name>D2RQN0_HALTV</name>
<proteinExistence type="predicted"/>
<organism evidence="2 3">
    <name type="scientific">Haloterrigena turkmenica (strain ATCC 51198 / DSM 5511 / JCM 9101 / NCIMB 13204 / VKM B-1734 / 4k)</name>
    <name type="common">Halococcus turkmenicus</name>
    <dbReference type="NCBI Taxonomy" id="543526"/>
    <lineage>
        <taxon>Archaea</taxon>
        <taxon>Methanobacteriati</taxon>
        <taxon>Methanobacteriota</taxon>
        <taxon>Stenosarchaea group</taxon>
        <taxon>Halobacteria</taxon>
        <taxon>Halobacteriales</taxon>
        <taxon>Natrialbaceae</taxon>
        <taxon>Haloterrigena</taxon>
    </lineage>
</organism>
<gene>
    <name evidence="2" type="ordered locus">Htur_1475</name>
</gene>
<feature type="region of interest" description="Disordered" evidence="1">
    <location>
        <begin position="97"/>
        <end position="116"/>
    </location>
</feature>
<dbReference type="eggNOG" id="arCOG11473">
    <property type="taxonomic scope" value="Archaea"/>
</dbReference>
<sequence>MTSGGHGFVADRSDRSDGTDGSDRNERHVRRGSNDSGVIGTGEDRELVDWRTLEVDGTTVYELEYDRPAPEPTTRAPTFGPTSGGTVPCREQSVRLPDGERIPATEAASEAEGTTLRVRRDDPSILARLRRFVPW</sequence>
<dbReference type="KEGG" id="htu:Htur_1475"/>
<dbReference type="RefSeq" id="WP_012942665.1">
    <property type="nucleotide sequence ID" value="NC_013743.1"/>
</dbReference>
<reference evidence="2 3" key="1">
    <citation type="journal article" date="2010" name="Stand. Genomic Sci.">
        <title>Complete genome sequence of Haloterrigena turkmenica type strain (4k).</title>
        <authorList>
            <person name="Saunders E."/>
            <person name="Tindall B.J."/>
            <person name="Fahnrich R."/>
            <person name="Lapidus A."/>
            <person name="Copeland A."/>
            <person name="Del Rio T.G."/>
            <person name="Lucas S."/>
            <person name="Chen F."/>
            <person name="Tice H."/>
            <person name="Cheng J.F."/>
            <person name="Han C."/>
            <person name="Detter J.C."/>
            <person name="Bruce D."/>
            <person name="Goodwin L."/>
            <person name="Chain P."/>
            <person name="Pitluck S."/>
            <person name="Pati A."/>
            <person name="Ivanova N."/>
            <person name="Mavromatis K."/>
            <person name="Chen A."/>
            <person name="Palaniappan K."/>
            <person name="Land M."/>
            <person name="Hauser L."/>
            <person name="Chang Y.J."/>
            <person name="Jeffries C.D."/>
            <person name="Brettin T."/>
            <person name="Rohde M."/>
            <person name="Goker M."/>
            <person name="Bristow J."/>
            <person name="Eisen J.A."/>
            <person name="Markowitz V."/>
            <person name="Hugenholtz P."/>
            <person name="Klenk H.P."/>
            <person name="Kyrpides N.C."/>
        </authorList>
    </citation>
    <scope>NUCLEOTIDE SEQUENCE [LARGE SCALE GENOMIC DNA]</scope>
    <source>
        <strain evidence="3">ATCC 51198 / DSM 5511 / JCM 9101 / NCIMB 13204 / VKM B-1734 / 4k</strain>
    </source>
</reference>
<evidence type="ECO:0000313" key="2">
    <source>
        <dbReference type="EMBL" id="ADB60361.1"/>
    </source>
</evidence>
<evidence type="ECO:0000313" key="3">
    <source>
        <dbReference type="Proteomes" id="UP000001903"/>
    </source>
</evidence>
<feature type="compositionally biased region" description="Low complexity" evidence="1">
    <location>
        <begin position="104"/>
        <end position="115"/>
    </location>
</feature>
<dbReference type="EMBL" id="CP001860">
    <property type="protein sequence ID" value="ADB60361.1"/>
    <property type="molecule type" value="Genomic_DNA"/>
</dbReference>
<dbReference type="AlphaFoldDB" id="D2RQN0"/>
<dbReference type="HOGENOM" id="CLU_155667_0_0_2"/>
<feature type="region of interest" description="Disordered" evidence="1">
    <location>
        <begin position="62"/>
        <end position="89"/>
    </location>
</feature>
<protein>
    <submittedName>
        <fullName evidence="2">Uncharacterized protein</fullName>
    </submittedName>
</protein>